<keyword evidence="4" id="KW-1185">Reference proteome</keyword>
<keyword evidence="1" id="KW-0732">Signal</keyword>
<gene>
    <name evidence="3" type="ORF">F964_04101</name>
</gene>
<dbReference type="PANTHER" id="PTHR34406:SF1">
    <property type="entry name" value="PROTEIN YCEI"/>
    <property type="match status" value="1"/>
</dbReference>
<feature type="chain" id="PRO_5004135247" description="Lipid/polyisoprenoid-binding YceI-like domain-containing protein" evidence="1">
    <location>
        <begin position="25"/>
        <end position="187"/>
    </location>
</feature>
<dbReference type="InterPro" id="IPR007372">
    <property type="entry name" value="Lipid/polyisoprenoid-bd_YceI"/>
</dbReference>
<dbReference type="Pfam" id="PF04264">
    <property type="entry name" value="YceI"/>
    <property type="match status" value="1"/>
</dbReference>
<dbReference type="Proteomes" id="UP000013148">
    <property type="component" value="Unassembled WGS sequence"/>
</dbReference>
<dbReference type="EMBL" id="APPJ01000014">
    <property type="protein sequence ID" value="ENV15376.1"/>
    <property type="molecule type" value="Genomic_DNA"/>
</dbReference>
<dbReference type="PANTHER" id="PTHR34406">
    <property type="entry name" value="PROTEIN YCEI"/>
    <property type="match status" value="1"/>
</dbReference>
<feature type="signal peptide" evidence="1">
    <location>
        <begin position="1"/>
        <end position="24"/>
    </location>
</feature>
<dbReference type="eggNOG" id="COG2353">
    <property type="taxonomic scope" value="Bacteria"/>
</dbReference>
<organism evidence="3 4">
    <name type="scientific">Acinetobacter guillouiae NIPH 991</name>
    <dbReference type="NCBI Taxonomy" id="1217656"/>
    <lineage>
        <taxon>Bacteria</taxon>
        <taxon>Pseudomonadati</taxon>
        <taxon>Pseudomonadota</taxon>
        <taxon>Gammaproteobacteria</taxon>
        <taxon>Moraxellales</taxon>
        <taxon>Moraxellaceae</taxon>
        <taxon>Acinetobacter</taxon>
    </lineage>
</organism>
<dbReference type="RefSeq" id="WP_004823162.1">
    <property type="nucleotide sequence ID" value="NZ_KB849456.1"/>
</dbReference>
<dbReference type="SUPFAM" id="SSF101874">
    <property type="entry name" value="YceI-like"/>
    <property type="match status" value="1"/>
</dbReference>
<dbReference type="HOGENOM" id="CLU_071003_4_0_6"/>
<protein>
    <recommendedName>
        <fullName evidence="2">Lipid/polyisoprenoid-binding YceI-like domain-containing protein</fullName>
    </recommendedName>
</protein>
<dbReference type="Gene3D" id="2.40.128.110">
    <property type="entry name" value="Lipid/polyisoprenoid-binding, YceI-like"/>
    <property type="match status" value="1"/>
</dbReference>
<dbReference type="SMART" id="SM00867">
    <property type="entry name" value="YceI"/>
    <property type="match status" value="1"/>
</dbReference>
<evidence type="ECO:0000259" key="2">
    <source>
        <dbReference type="SMART" id="SM00867"/>
    </source>
</evidence>
<dbReference type="AlphaFoldDB" id="N8WTQ8"/>
<evidence type="ECO:0000256" key="1">
    <source>
        <dbReference type="SAM" id="SignalP"/>
    </source>
</evidence>
<sequence length="187" mass="20322">MQFKSVAINAALLGSFVISISSYAASWTLTPNSDVGFHIDSLGMNIVKGQFKRVQSSLNFDSSTPQKASTEFVMDVNSLSINKSSLKNMIMGEDLFYAAKYPSASFKSTAFKPLANNKYLISGNLTLRNVTKPVTFNATIKPNVNNSKLLDFSSTTVIKRSDFGMKKAVGGVGEKVNIQVSGQWKAQ</sequence>
<evidence type="ECO:0000313" key="4">
    <source>
        <dbReference type="Proteomes" id="UP000013148"/>
    </source>
</evidence>
<comment type="caution">
    <text evidence="3">The sequence shown here is derived from an EMBL/GenBank/DDBJ whole genome shotgun (WGS) entry which is preliminary data.</text>
</comment>
<reference evidence="3 4" key="1">
    <citation type="submission" date="2013-02" db="EMBL/GenBank/DDBJ databases">
        <title>The Genome Sequence of Acinetobacter guillouiae NIPH 991.</title>
        <authorList>
            <consortium name="The Broad Institute Genome Sequencing Platform"/>
            <consortium name="The Broad Institute Genome Sequencing Center for Infectious Disease"/>
            <person name="Cerqueira G."/>
            <person name="Feldgarden M."/>
            <person name="Courvalin P."/>
            <person name="Perichon B."/>
            <person name="Grillot-Courvalin C."/>
            <person name="Clermont D."/>
            <person name="Rocha E."/>
            <person name="Yoon E.-J."/>
            <person name="Nemec A."/>
            <person name="Walker B."/>
            <person name="Young S.K."/>
            <person name="Zeng Q."/>
            <person name="Gargeya S."/>
            <person name="Fitzgerald M."/>
            <person name="Haas B."/>
            <person name="Abouelleil A."/>
            <person name="Alvarado L."/>
            <person name="Arachchi H.M."/>
            <person name="Berlin A.M."/>
            <person name="Chapman S.B."/>
            <person name="Dewar J."/>
            <person name="Goldberg J."/>
            <person name="Griggs A."/>
            <person name="Gujja S."/>
            <person name="Hansen M."/>
            <person name="Howarth C."/>
            <person name="Imamovic A."/>
            <person name="Larimer J."/>
            <person name="McCowan C."/>
            <person name="Murphy C."/>
            <person name="Neiman D."/>
            <person name="Pearson M."/>
            <person name="Priest M."/>
            <person name="Roberts A."/>
            <person name="Saif S."/>
            <person name="Shea T."/>
            <person name="Sisk P."/>
            <person name="Sykes S."/>
            <person name="Wortman J."/>
            <person name="Nusbaum C."/>
            <person name="Birren B."/>
        </authorList>
    </citation>
    <scope>NUCLEOTIDE SEQUENCE [LARGE SCALE GENOMIC DNA]</scope>
    <source>
        <strain evidence="3 4">NIPH 991</strain>
    </source>
</reference>
<feature type="domain" description="Lipid/polyisoprenoid-binding YceI-like" evidence="2">
    <location>
        <begin position="26"/>
        <end position="185"/>
    </location>
</feature>
<name>N8WTQ8_ACIGI</name>
<dbReference type="InterPro" id="IPR036761">
    <property type="entry name" value="TTHA0802/YceI-like_sf"/>
</dbReference>
<proteinExistence type="predicted"/>
<accession>N8WTQ8</accession>
<dbReference type="PATRIC" id="fig|1217656.3.peg.4039"/>
<evidence type="ECO:0000313" key="3">
    <source>
        <dbReference type="EMBL" id="ENV15376.1"/>
    </source>
</evidence>